<feature type="transmembrane region" description="Helical" evidence="8">
    <location>
        <begin position="888"/>
        <end position="910"/>
    </location>
</feature>
<dbReference type="InterPro" id="IPR003838">
    <property type="entry name" value="ABC3_permease_C"/>
</dbReference>
<protein>
    <recommendedName>
        <fullName evidence="9">ABC3 transporter permease C-terminal domain-containing protein</fullName>
    </recommendedName>
</protein>
<accession>A0ABP4Y1R4</accession>
<keyword evidence="2" id="KW-1003">Cell membrane</keyword>
<feature type="compositionally biased region" description="Pro residues" evidence="7">
    <location>
        <begin position="1026"/>
        <end position="1035"/>
    </location>
</feature>
<dbReference type="RefSeq" id="WP_344128669.1">
    <property type="nucleotide sequence ID" value="NZ_BAAALT010000053.1"/>
</dbReference>
<keyword evidence="3 8" id="KW-0812">Transmembrane</keyword>
<feature type="transmembrane region" description="Helical" evidence="8">
    <location>
        <begin position="463"/>
        <end position="488"/>
    </location>
</feature>
<keyword evidence="4 8" id="KW-1133">Transmembrane helix</keyword>
<dbReference type="Pfam" id="PF02687">
    <property type="entry name" value="FtsX"/>
    <property type="match status" value="1"/>
</dbReference>
<dbReference type="EMBL" id="BAAALT010000053">
    <property type="protein sequence ID" value="GAA1798374.1"/>
    <property type="molecule type" value="Genomic_DNA"/>
</dbReference>
<dbReference type="PANTHER" id="PTHR30572">
    <property type="entry name" value="MEMBRANE COMPONENT OF TRANSPORTER-RELATED"/>
    <property type="match status" value="1"/>
</dbReference>
<comment type="subcellular location">
    <subcellularLocation>
        <location evidence="1">Cell membrane</location>
        <topology evidence="1">Multi-pass membrane protein</topology>
    </subcellularLocation>
</comment>
<keyword evidence="5 8" id="KW-0472">Membrane</keyword>
<feature type="transmembrane region" description="Helical" evidence="8">
    <location>
        <begin position="939"/>
        <end position="961"/>
    </location>
</feature>
<evidence type="ECO:0000259" key="9">
    <source>
        <dbReference type="Pfam" id="PF02687"/>
    </source>
</evidence>
<organism evidence="10 11">
    <name type="scientific">Luedemannella flava</name>
    <dbReference type="NCBI Taxonomy" id="349316"/>
    <lineage>
        <taxon>Bacteria</taxon>
        <taxon>Bacillati</taxon>
        <taxon>Actinomycetota</taxon>
        <taxon>Actinomycetes</taxon>
        <taxon>Micromonosporales</taxon>
        <taxon>Micromonosporaceae</taxon>
        <taxon>Luedemannella</taxon>
    </lineage>
</organism>
<evidence type="ECO:0000313" key="11">
    <source>
        <dbReference type="Proteomes" id="UP001500218"/>
    </source>
</evidence>
<evidence type="ECO:0000256" key="2">
    <source>
        <dbReference type="ARBA" id="ARBA00022475"/>
    </source>
</evidence>
<evidence type="ECO:0000256" key="4">
    <source>
        <dbReference type="ARBA" id="ARBA00022989"/>
    </source>
</evidence>
<sequence>MTAVIFRMMGARRAHVAIVFALAVLAIAASVAAPVYLLAGGRSLVAATVAAATPREVTITVQQQIVFEPSPDGETPAPEGDAFTFQSEAADIVRTPGFTPTYGADTQVVVATGPPSIPAGHVYKLASRDHSCEHVVLTAGRCPGGPNEVMLGETLARELAVAPGATVNLRAIEFEPSPGSGPPTRVPGGGPRPMSVVGIYHPADPAAGFWGLDVLDTPLDPAELPILTNLRTLSALPHQQEQRSIVAEPLPGTITADRMDQLSADLDRTLTGRDGIVPSSGLTRLLATFRADLQTMKVAPTFAAGALVVLCWFVIFVAMAHTTEARRAELGLLKLRGASGADQAWLALAENVVALTAGGFVGYLVGHAAIWLVARTLLPVPVAVPVTLSPLPYAAVTLIGAIGAGVLALRRDLMSPALELMRRVPSRLGRTQGVLVAIVVTALAAASVAQLNANPGDLGGLGVLAPGLVVLAGGPLLSRLLDPVVGWLGRRALRRGRLASALASLHFARRGSGGRALALLVVAVGLFGYAVIAADTADRVRTREARQSIAADRAVSVGAVLPDRLIRAVRQVDPEGRYAMAVVVRPDGQRGDVLAVDSVRLPAVAFWPDGAPVAVGSVPARLRPPVAPVVTVTGTSLVLRATASLTPGRVLAIRVWVAPTNGEPATSVAFGSIRPGSADYRVDVPCAQGCRLGNLSLQQRVIINDGSVGTTTSLGSTVVLNSLRQGGPDQELVSAAGFGGWSERSLGALKLTPDPAGLQVSVLGAGGRTAAIGPPDTPAALPMVAAGGQYPLNGAVLVGADVPAEPVATMPSLPRAGKQGAIIDLEYFTRYAESYHPTAHGQVWLNDRAPADVLDRLRGAGLIVSADRRLSADLTTAGQRPEAIGLNFFVGAALLGVILGLAGLALVAGVERRSRAEELRNLLVQGLPRRIMRGASLRGYLLLVVPASLFGAIVAEVAWILTRAGIPTGEPVADGFALVLPGTTAVLAWAATAVALIVAAALLGAALARAVDRGPRSAWRGAGGPVPSPRPPDPSGPVGSRDSSSERSTA</sequence>
<dbReference type="InterPro" id="IPR050250">
    <property type="entry name" value="Macrolide_Exporter_MacB"/>
</dbReference>
<gene>
    <name evidence="10" type="ORF">GCM10009682_19940</name>
</gene>
<feature type="transmembrane region" description="Helical" evidence="8">
    <location>
        <begin position="302"/>
        <end position="323"/>
    </location>
</feature>
<keyword evidence="11" id="KW-1185">Reference proteome</keyword>
<evidence type="ECO:0000256" key="8">
    <source>
        <dbReference type="SAM" id="Phobius"/>
    </source>
</evidence>
<evidence type="ECO:0000256" key="1">
    <source>
        <dbReference type="ARBA" id="ARBA00004651"/>
    </source>
</evidence>
<feature type="region of interest" description="Disordered" evidence="7">
    <location>
        <begin position="1015"/>
        <end position="1050"/>
    </location>
</feature>
<comment type="caution">
    <text evidence="10">The sequence shown here is derived from an EMBL/GenBank/DDBJ whole genome shotgun (WGS) entry which is preliminary data.</text>
</comment>
<feature type="transmembrane region" description="Helical" evidence="8">
    <location>
        <begin position="516"/>
        <end position="534"/>
    </location>
</feature>
<comment type="similarity">
    <text evidence="6">Belongs to the ABC-4 integral membrane protein family.</text>
</comment>
<feature type="domain" description="ABC3 transporter permease C-terminal" evidence="9">
    <location>
        <begin position="302"/>
        <end position="402"/>
    </location>
</feature>
<feature type="transmembrane region" description="Helical" evidence="8">
    <location>
        <begin position="344"/>
        <end position="371"/>
    </location>
</feature>
<feature type="transmembrane region" description="Helical" evidence="8">
    <location>
        <begin position="986"/>
        <end position="1008"/>
    </location>
</feature>
<dbReference type="Proteomes" id="UP001500218">
    <property type="component" value="Unassembled WGS sequence"/>
</dbReference>
<evidence type="ECO:0000256" key="3">
    <source>
        <dbReference type="ARBA" id="ARBA00022692"/>
    </source>
</evidence>
<proteinExistence type="inferred from homology"/>
<evidence type="ECO:0000256" key="5">
    <source>
        <dbReference type="ARBA" id="ARBA00023136"/>
    </source>
</evidence>
<feature type="transmembrane region" description="Helical" evidence="8">
    <location>
        <begin position="431"/>
        <end position="451"/>
    </location>
</feature>
<evidence type="ECO:0000256" key="7">
    <source>
        <dbReference type="SAM" id="MobiDB-lite"/>
    </source>
</evidence>
<dbReference type="PANTHER" id="PTHR30572:SF4">
    <property type="entry name" value="ABC TRANSPORTER PERMEASE YTRF"/>
    <property type="match status" value="1"/>
</dbReference>
<reference evidence="11" key="1">
    <citation type="journal article" date="2019" name="Int. J. Syst. Evol. Microbiol.">
        <title>The Global Catalogue of Microorganisms (GCM) 10K type strain sequencing project: providing services to taxonomists for standard genome sequencing and annotation.</title>
        <authorList>
            <consortium name="The Broad Institute Genomics Platform"/>
            <consortium name="The Broad Institute Genome Sequencing Center for Infectious Disease"/>
            <person name="Wu L."/>
            <person name="Ma J."/>
        </authorList>
    </citation>
    <scope>NUCLEOTIDE SEQUENCE [LARGE SCALE GENOMIC DNA]</scope>
    <source>
        <strain evidence="11">JCM 13250</strain>
    </source>
</reference>
<feature type="transmembrane region" description="Helical" evidence="8">
    <location>
        <begin position="391"/>
        <end position="410"/>
    </location>
</feature>
<evidence type="ECO:0000313" key="10">
    <source>
        <dbReference type="EMBL" id="GAA1798374.1"/>
    </source>
</evidence>
<evidence type="ECO:0000256" key="6">
    <source>
        <dbReference type="ARBA" id="ARBA00038076"/>
    </source>
</evidence>
<name>A0ABP4Y1R4_9ACTN</name>